<keyword evidence="2" id="KW-0808">Transferase</keyword>
<evidence type="ECO:0000313" key="4">
    <source>
        <dbReference type="EMBL" id="KAL1513174.1"/>
    </source>
</evidence>
<protein>
    <recommendedName>
        <fullName evidence="3">tRNA/rRNA methyltransferase SpoU type domain-containing protein</fullName>
    </recommendedName>
</protein>
<reference evidence="4 5" key="1">
    <citation type="submission" date="2024-05" db="EMBL/GenBank/DDBJ databases">
        <title>Genetic variation in Jamaican populations of the coffee berry borer (Hypothenemus hampei).</title>
        <authorList>
            <person name="Errbii M."/>
            <person name="Myrie A."/>
        </authorList>
    </citation>
    <scope>NUCLEOTIDE SEQUENCE [LARGE SCALE GENOMIC DNA]</scope>
    <source>
        <strain evidence="4">JA-Hopewell-2020-01-JO</strain>
        <tissue evidence="4">Whole body</tissue>
    </source>
</reference>
<dbReference type="InterPro" id="IPR051259">
    <property type="entry name" value="rRNA_Methyltransferase"/>
</dbReference>
<dbReference type="InterPro" id="IPR001537">
    <property type="entry name" value="SpoU_MeTrfase"/>
</dbReference>
<sequence length="391" mass="44596">MANLFTRSVLRPYQQIRFLPRFSDSYPEKHPNLNVAIQKNAPMDFELSSKEVKLNKPNLEPIKTPRLFNPTPSLVIRSGKKPENNKLKEKSQTITEQLIRDVGEHKTPLIDKEGHLVYTKMQNKDSRIIKIMSRLKMKQKENRLILLEGKRLIIEALKAKCEMEYILFSRMEELEYLRPYLPKIGRMYKMPYKEMQTWSNLTTNPGIMGVFQIPSDHFFKSKNSLPLTIICDNIREPSNLGAILRISSSVGCQHLILTKGCVDVWENKVLRSACGAHFKINISKEIPYNELPSMLPENANVFIADSNIVLGINENLPILSYFSIDFTLPKHVVLVIGGETEGISEESYKLAQQFNGARLNIPLSNGVDSLNSGTALGVIAFEIKRQLLKNQ</sequence>
<dbReference type="EMBL" id="JBDJPC010000002">
    <property type="protein sequence ID" value="KAL1513174.1"/>
    <property type="molecule type" value="Genomic_DNA"/>
</dbReference>
<dbReference type="PANTHER" id="PTHR43191">
    <property type="entry name" value="RRNA METHYLTRANSFERASE 3"/>
    <property type="match status" value="1"/>
</dbReference>
<dbReference type="Gene3D" id="3.30.1330.30">
    <property type="match status" value="1"/>
</dbReference>
<evidence type="ECO:0000313" key="5">
    <source>
        <dbReference type="Proteomes" id="UP001566132"/>
    </source>
</evidence>
<dbReference type="InterPro" id="IPR029028">
    <property type="entry name" value="Alpha/beta_knot_MTases"/>
</dbReference>
<feature type="domain" description="tRNA/rRNA methyltransferase SpoU type" evidence="3">
    <location>
        <begin position="227"/>
        <end position="380"/>
    </location>
</feature>
<gene>
    <name evidence="4" type="ORF">ABEB36_002619</name>
</gene>
<name>A0ABD1F6E7_HYPHA</name>
<dbReference type="InterPro" id="IPR029064">
    <property type="entry name" value="Ribosomal_eL30-like_sf"/>
</dbReference>
<dbReference type="PANTHER" id="PTHR43191:SF2">
    <property type="entry name" value="RRNA METHYLTRANSFERASE 3, MITOCHONDRIAL"/>
    <property type="match status" value="1"/>
</dbReference>
<accession>A0ABD1F6E7</accession>
<proteinExistence type="predicted"/>
<dbReference type="Gene3D" id="3.40.1280.10">
    <property type="match status" value="1"/>
</dbReference>
<keyword evidence="1" id="KW-0489">Methyltransferase</keyword>
<dbReference type="Proteomes" id="UP001566132">
    <property type="component" value="Unassembled WGS sequence"/>
</dbReference>
<organism evidence="4 5">
    <name type="scientific">Hypothenemus hampei</name>
    <name type="common">Coffee berry borer</name>
    <dbReference type="NCBI Taxonomy" id="57062"/>
    <lineage>
        <taxon>Eukaryota</taxon>
        <taxon>Metazoa</taxon>
        <taxon>Ecdysozoa</taxon>
        <taxon>Arthropoda</taxon>
        <taxon>Hexapoda</taxon>
        <taxon>Insecta</taxon>
        <taxon>Pterygota</taxon>
        <taxon>Neoptera</taxon>
        <taxon>Endopterygota</taxon>
        <taxon>Coleoptera</taxon>
        <taxon>Polyphaga</taxon>
        <taxon>Cucujiformia</taxon>
        <taxon>Curculionidae</taxon>
        <taxon>Scolytinae</taxon>
        <taxon>Hypothenemus</taxon>
    </lineage>
</organism>
<keyword evidence="5" id="KW-1185">Reference proteome</keyword>
<dbReference type="SUPFAM" id="SSF55315">
    <property type="entry name" value="L30e-like"/>
    <property type="match status" value="1"/>
</dbReference>
<dbReference type="CDD" id="cd18106">
    <property type="entry name" value="SpoU-like_RNMTL1"/>
    <property type="match status" value="1"/>
</dbReference>
<evidence type="ECO:0000259" key="3">
    <source>
        <dbReference type="Pfam" id="PF00588"/>
    </source>
</evidence>
<dbReference type="GO" id="GO:0032259">
    <property type="term" value="P:methylation"/>
    <property type="evidence" value="ECO:0007669"/>
    <property type="project" value="UniProtKB-KW"/>
</dbReference>
<evidence type="ECO:0000256" key="2">
    <source>
        <dbReference type="ARBA" id="ARBA00022679"/>
    </source>
</evidence>
<dbReference type="Pfam" id="PF00588">
    <property type="entry name" value="SpoU_methylase"/>
    <property type="match status" value="1"/>
</dbReference>
<evidence type="ECO:0000256" key="1">
    <source>
        <dbReference type="ARBA" id="ARBA00022603"/>
    </source>
</evidence>
<comment type="caution">
    <text evidence="4">The sequence shown here is derived from an EMBL/GenBank/DDBJ whole genome shotgun (WGS) entry which is preliminary data.</text>
</comment>
<dbReference type="InterPro" id="IPR029026">
    <property type="entry name" value="tRNA_m1G_MTases_N"/>
</dbReference>
<dbReference type="AlphaFoldDB" id="A0ABD1F6E7"/>
<dbReference type="SUPFAM" id="SSF75217">
    <property type="entry name" value="alpha/beta knot"/>
    <property type="match status" value="1"/>
</dbReference>
<dbReference type="GO" id="GO:0008168">
    <property type="term" value="F:methyltransferase activity"/>
    <property type="evidence" value="ECO:0007669"/>
    <property type="project" value="UniProtKB-KW"/>
</dbReference>